<dbReference type="Proteomes" id="UP001230156">
    <property type="component" value="Unassembled WGS sequence"/>
</dbReference>
<dbReference type="Pfam" id="PF06725">
    <property type="entry name" value="3D"/>
    <property type="match status" value="1"/>
</dbReference>
<keyword evidence="3" id="KW-0456">Lyase</keyword>
<proteinExistence type="predicted"/>
<dbReference type="PANTHER" id="PTHR30124">
    <property type="entry name" value="MEMBRANE-BOUND LYTIC MUREIN TRANSGLYCOSYLASE A"/>
    <property type="match status" value="1"/>
</dbReference>
<dbReference type="CDD" id="cd14668">
    <property type="entry name" value="mlta_B"/>
    <property type="match status" value="1"/>
</dbReference>
<evidence type="ECO:0000256" key="4">
    <source>
        <dbReference type="ARBA" id="ARBA00023316"/>
    </source>
</evidence>
<dbReference type="EMBL" id="JAUYVI010000004">
    <property type="protein sequence ID" value="MDQ7248413.1"/>
    <property type="molecule type" value="Genomic_DNA"/>
</dbReference>
<dbReference type="EC" id="4.2.2.n1" evidence="2"/>
<dbReference type="RefSeq" id="WP_379955895.1">
    <property type="nucleotide sequence ID" value="NZ_JAUYVI010000004.1"/>
</dbReference>
<dbReference type="InterPro" id="IPR010611">
    <property type="entry name" value="3D_dom"/>
</dbReference>
<evidence type="ECO:0000256" key="2">
    <source>
        <dbReference type="ARBA" id="ARBA00012587"/>
    </source>
</evidence>
<dbReference type="SUPFAM" id="SSF50685">
    <property type="entry name" value="Barwin-like endoglucanases"/>
    <property type="match status" value="1"/>
</dbReference>
<protein>
    <recommendedName>
        <fullName evidence="2">peptidoglycan lytic exotransglycosylase</fullName>
        <ecNumber evidence="2">4.2.2.n1</ecNumber>
    </recommendedName>
    <alternativeName>
        <fullName evidence="5">Murein hydrolase A</fullName>
    </alternativeName>
</protein>
<dbReference type="InterPro" id="IPR026044">
    <property type="entry name" value="MltA"/>
</dbReference>
<organism evidence="8 9">
    <name type="scientific">Dongia sedimenti</name>
    <dbReference type="NCBI Taxonomy" id="3064282"/>
    <lineage>
        <taxon>Bacteria</taxon>
        <taxon>Pseudomonadati</taxon>
        <taxon>Pseudomonadota</taxon>
        <taxon>Alphaproteobacteria</taxon>
        <taxon>Rhodospirillales</taxon>
        <taxon>Dongiaceae</taxon>
        <taxon>Dongia</taxon>
    </lineage>
</organism>
<feature type="domain" description="Lytic transglycosylase MltA" evidence="7">
    <location>
        <begin position="189"/>
        <end position="319"/>
    </location>
</feature>
<feature type="region of interest" description="Disordered" evidence="6">
    <location>
        <begin position="1"/>
        <end position="54"/>
    </location>
</feature>
<comment type="caution">
    <text evidence="8">The sequence shown here is derived from an EMBL/GenBank/DDBJ whole genome shotgun (WGS) entry which is preliminary data.</text>
</comment>
<dbReference type="Pfam" id="PF03562">
    <property type="entry name" value="MltA"/>
    <property type="match status" value="1"/>
</dbReference>
<keyword evidence="4" id="KW-0961">Cell wall biogenesis/degradation</keyword>
<dbReference type="PANTHER" id="PTHR30124:SF0">
    <property type="entry name" value="MEMBRANE-BOUND LYTIC MUREIN TRANSGLYCOSYLASE A"/>
    <property type="match status" value="1"/>
</dbReference>
<dbReference type="CDD" id="cd14485">
    <property type="entry name" value="mltA_like_LT_A"/>
    <property type="match status" value="1"/>
</dbReference>
<evidence type="ECO:0000256" key="6">
    <source>
        <dbReference type="SAM" id="MobiDB-lite"/>
    </source>
</evidence>
<gene>
    <name evidence="8" type="ORF">Q8A70_12085</name>
</gene>
<dbReference type="Gene3D" id="2.40.40.10">
    <property type="entry name" value="RlpA-like domain"/>
    <property type="match status" value="2"/>
</dbReference>
<evidence type="ECO:0000313" key="8">
    <source>
        <dbReference type="EMBL" id="MDQ7248413.1"/>
    </source>
</evidence>
<dbReference type="SMART" id="SM00925">
    <property type="entry name" value="MltA"/>
    <property type="match status" value="1"/>
</dbReference>
<dbReference type="InterPro" id="IPR036908">
    <property type="entry name" value="RlpA-like_sf"/>
</dbReference>
<comment type="catalytic activity">
    <reaction evidence="1">
        <text>Exolytic cleavage of the (1-&gt;4)-beta-glycosidic linkage between N-acetylmuramic acid (MurNAc) and N-acetylglucosamine (GlcNAc) residues in peptidoglycan, from either the reducing or the non-reducing ends of the peptidoglycan chains, with concomitant formation of a 1,6-anhydrobond in the MurNAc residue.</text>
        <dbReference type="EC" id="4.2.2.n1"/>
    </reaction>
</comment>
<evidence type="ECO:0000313" key="9">
    <source>
        <dbReference type="Proteomes" id="UP001230156"/>
    </source>
</evidence>
<evidence type="ECO:0000256" key="3">
    <source>
        <dbReference type="ARBA" id="ARBA00023239"/>
    </source>
</evidence>
<dbReference type="InterPro" id="IPR005300">
    <property type="entry name" value="MltA_B"/>
</dbReference>
<evidence type="ECO:0000256" key="1">
    <source>
        <dbReference type="ARBA" id="ARBA00001420"/>
    </source>
</evidence>
<name>A0ABU0YP43_9PROT</name>
<sequence>MQARHAGQHRRPGKRRSQPHRPGTPHKGKRKPAKQPVAKRRAARKPSRLATMRGLLRRGRGSLALASLGLLMMVASCATPRVGETPDHSLALVATDFDSLPGWERDRLSEALPALQNTCAVFAKWPDAKAVGKLGGQAGDWRPACSAAMQVAPGDNTGMAIFLKTYFKPYAALDRTTDQGLFTSYYETELDGARQPGGAYTVPLYKAPDPPVNLTRAEIDGGALKGKGLELIWLKDPIDAWMLHIQGSSLVKLPDGKVTRIGYAGNNGHDFVPVARLMIQEGLIPKGQASMQSVRAWMKAHPAEARTWMQKNPRYIFFRELDASGGMPAGPSGALGATLTPTRSMAVDPAFMPLGVPVWLDTHGPDGSPLQRLMVAQDVGSAIKGPIRGDLFWGTGETALEFAGRMKNSGRYYVLLPKTVATRNTLTVSELSSDGSN</sequence>
<accession>A0ABU0YP43</accession>
<reference evidence="9" key="1">
    <citation type="submission" date="2023-08" db="EMBL/GenBank/DDBJ databases">
        <title>Rhodospirillaceae gen. nov., a novel taxon isolated from the Yangtze River Yuezi River estuary sludge.</title>
        <authorList>
            <person name="Ruan L."/>
        </authorList>
    </citation>
    <scope>NUCLEOTIDE SEQUENCE [LARGE SCALE GENOMIC DNA]</scope>
    <source>
        <strain evidence="9">R-7</strain>
    </source>
</reference>
<feature type="compositionally biased region" description="Basic residues" evidence="6">
    <location>
        <begin position="1"/>
        <end position="47"/>
    </location>
</feature>
<keyword evidence="9" id="KW-1185">Reference proteome</keyword>
<evidence type="ECO:0000259" key="7">
    <source>
        <dbReference type="SMART" id="SM00925"/>
    </source>
</evidence>
<dbReference type="PIRSF" id="PIRSF019422">
    <property type="entry name" value="MltA"/>
    <property type="match status" value="1"/>
</dbReference>
<evidence type="ECO:0000256" key="5">
    <source>
        <dbReference type="ARBA" id="ARBA00030918"/>
    </source>
</evidence>